<dbReference type="PANTHER" id="PTHR33499">
    <property type="entry name" value="OS12G0282400 PROTEIN-RELATED"/>
    <property type="match status" value="1"/>
</dbReference>
<organism evidence="2">
    <name type="scientific">Oryza brachyantha</name>
    <name type="common">malo sina</name>
    <dbReference type="NCBI Taxonomy" id="4533"/>
    <lineage>
        <taxon>Eukaryota</taxon>
        <taxon>Viridiplantae</taxon>
        <taxon>Streptophyta</taxon>
        <taxon>Embryophyta</taxon>
        <taxon>Tracheophyta</taxon>
        <taxon>Spermatophyta</taxon>
        <taxon>Magnoliopsida</taxon>
        <taxon>Liliopsida</taxon>
        <taxon>Poales</taxon>
        <taxon>Poaceae</taxon>
        <taxon>BOP clade</taxon>
        <taxon>Oryzoideae</taxon>
        <taxon>Oryzeae</taxon>
        <taxon>Oryzinae</taxon>
        <taxon>Oryza</taxon>
    </lineage>
</organism>
<dbReference type="PANTHER" id="PTHR33499:SF43">
    <property type="entry name" value="TRANSPOSASE, PTTA_EN_SPM, PLANT"/>
    <property type="match status" value="1"/>
</dbReference>
<evidence type="ECO:0000313" key="3">
    <source>
        <dbReference type="Proteomes" id="UP000006038"/>
    </source>
</evidence>
<keyword evidence="3" id="KW-1185">Reference proteome</keyword>
<name>J3N8J6_ORYBR</name>
<accession>J3N8J6</accession>
<evidence type="ECO:0000313" key="2">
    <source>
        <dbReference type="EnsemblPlants" id="OB11G21320.1"/>
    </source>
</evidence>
<reference evidence="2" key="2">
    <citation type="submission" date="2013-04" db="UniProtKB">
        <authorList>
            <consortium name="EnsemblPlants"/>
        </authorList>
    </citation>
    <scope>IDENTIFICATION</scope>
</reference>
<sequence length="401" mass="45671">MHSRWFSALAQKRLRDNKPDNGSEDDYAPSDDESIDAYKDWYMEKGPDADIHDEVCYEKYEETTKVDDEGNGNGKKVGRGSLKGLAAMAKRAKARTRKLKIDFSKNLGGPCGDNRRTFVDEIVMFTRLHAPLIGVRQWKDVSQEVKNLIVESVMSIWDMGNVADLEENILMIAKERYKGWRFAFSATYKAYDSYDARMKRKPEDLDIVEWHYLNMYFGTSQFKTNLAGKLSMVEPQELGQEELLNDASSPQEDIVFQQTYMETTGVKSAKLAKQAADKEAEKKQLTAAIKDSVMQEVKAMMAQQQYSEEIPTTAINNTTTENNQAPTTETNNTPLCEDTSNQNIIQETPVQRTIQTPNLDEIEPQSFITAEKKIFPLLPNLNLPKLQRIYSTPIMVKELEA</sequence>
<feature type="compositionally biased region" description="Acidic residues" evidence="1">
    <location>
        <begin position="22"/>
        <end position="33"/>
    </location>
</feature>
<dbReference type="HOGENOM" id="CLU_687685_0_0_1"/>
<proteinExistence type="predicted"/>
<dbReference type="EnsemblPlants" id="OB11G21320.1">
    <property type="protein sequence ID" value="OB11G21320.1"/>
    <property type="gene ID" value="OB11G21320"/>
</dbReference>
<protein>
    <submittedName>
        <fullName evidence="2">Uncharacterized protein</fullName>
    </submittedName>
</protein>
<dbReference type="AlphaFoldDB" id="J3N8J6"/>
<reference evidence="2" key="1">
    <citation type="journal article" date="2013" name="Nat. Commun.">
        <title>Whole-genome sequencing of Oryza brachyantha reveals mechanisms underlying Oryza genome evolution.</title>
        <authorList>
            <person name="Chen J."/>
            <person name="Huang Q."/>
            <person name="Gao D."/>
            <person name="Wang J."/>
            <person name="Lang Y."/>
            <person name="Liu T."/>
            <person name="Li B."/>
            <person name="Bai Z."/>
            <person name="Luis Goicoechea J."/>
            <person name="Liang C."/>
            <person name="Chen C."/>
            <person name="Zhang W."/>
            <person name="Sun S."/>
            <person name="Liao Y."/>
            <person name="Zhang X."/>
            <person name="Yang L."/>
            <person name="Song C."/>
            <person name="Wang M."/>
            <person name="Shi J."/>
            <person name="Liu G."/>
            <person name="Liu J."/>
            <person name="Zhou H."/>
            <person name="Zhou W."/>
            <person name="Yu Q."/>
            <person name="An N."/>
            <person name="Chen Y."/>
            <person name="Cai Q."/>
            <person name="Wang B."/>
            <person name="Liu B."/>
            <person name="Min J."/>
            <person name="Huang Y."/>
            <person name="Wu H."/>
            <person name="Li Z."/>
            <person name="Zhang Y."/>
            <person name="Yin Y."/>
            <person name="Song W."/>
            <person name="Jiang J."/>
            <person name="Jackson S.A."/>
            <person name="Wing R.A."/>
            <person name="Wang J."/>
            <person name="Chen M."/>
        </authorList>
    </citation>
    <scope>NUCLEOTIDE SEQUENCE [LARGE SCALE GENOMIC DNA]</scope>
    <source>
        <strain evidence="2">cv. IRGC 101232</strain>
    </source>
</reference>
<dbReference type="Proteomes" id="UP000006038">
    <property type="component" value="Chromosome 11"/>
</dbReference>
<feature type="region of interest" description="Disordered" evidence="1">
    <location>
        <begin position="1"/>
        <end position="33"/>
    </location>
</feature>
<evidence type="ECO:0000256" key="1">
    <source>
        <dbReference type="SAM" id="MobiDB-lite"/>
    </source>
</evidence>
<dbReference type="Gramene" id="OB11G21320.1">
    <property type="protein sequence ID" value="OB11G21320.1"/>
    <property type="gene ID" value="OB11G21320"/>
</dbReference>